<evidence type="ECO:0000256" key="8">
    <source>
        <dbReference type="ARBA" id="ARBA00031423"/>
    </source>
</evidence>
<accession>A0A3P1SDK2</accession>
<comment type="caution">
    <text evidence="12">The sequence shown here is derived from an EMBL/GenBank/DDBJ whole genome shotgun (WGS) entry which is preliminary data.</text>
</comment>
<name>A0A3P1SDK2_9ACTO</name>
<gene>
    <name evidence="12" type="primary">malQ</name>
    <name evidence="12" type="ORF">EII11_08035</name>
</gene>
<dbReference type="AlphaFoldDB" id="A0A3P1SDK2"/>
<proteinExistence type="inferred from homology"/>
<evidence type="ECO:0000313" key="12">
    <source>
        <dbReference type="EMBL" id="RRC94825.1"/>
    </source>
</evidence>
<evidence type="ECO:0000256" key="4">
    <source>
        <dbReference type="ARBA" id="ARBA00020295"/>
    </source>
</evidence>
<evidence type="ECO:0000256" key="9">
    <source>
        <dbReference type="ARBA" id="ARBA00031501"/>
    </source>
</evidence>
<dbReference type="InterPro" id="IPR003385">
    <property type="entry name" value="Glyco_hydro_77"/>
</dbReference>
<evidence type="ECO:0000256" key="6">
    <source>
        <dbReference type="ARBA" id="ARBA00022679"/>
    </source>
</evidence>
<dbReference type="NCBIfam" id="TIGR00217">
    <property type="entry name" value="malQ"/>
    <property type="match status" value="1"/>
</dbReference>
<evidence type="ECO:0000256" key="5">
    <source>
        <dbReference type="ARBA" id="ARBA00022676"/>
    </source>
</evidence>
<dbReference type="InterPro" id="IPR048458">
    <property type="entry name" value="MalQ_N"/>
</dbReference>
<reference evidence="12 13" key="1">
    <citation type="submission" date="2018-11" db="EMBL/GenBank/DDBJ databases">
        <title>Genomes From Bacteria Associated with the Canine Oral Cavity: a Test Case for Automated Genome-Based Taxonomic Assignment.</title>
        <authorList>
            <person name="Coil D.A."/>
            <person name="Jospin G."/>
            <person name="Darling A.E."/>
            <person name="Wallis C."/>
            <person name="Davis I.J."/>
            <person name="Harris S."/>
            <person name="Eisen J.A."/>
            <person name="Holcombe L.J."/>
            <person name="O'Flynn C."/>
        </authorList>
    </citation>
    <scope>NUCLEOTIDE SEQUENCE [LARGE SCALE GENOMIC DNA]</scope>
    <source>
        <strain evidence="12 13">OH770</strain>
    </source>
</reference>
<dbReference type="PANTHER" id="PTHR32438">
    <property type="entry name" value="4-ALPHA-GLUCANOTRANSFERASE DPE1, CHLOROPLASTIC/AMYLOPLASTIC"/>
    <property type="match status" value="1"/>
</dbReference>
<evidence type="ECO:0000256" key="3">
    <source>
        <dbReference type="ARBA" id="ARBA00012560"/>
    </source>
</evidence>
<dbReference type="OrthoDB" id="9811841at2"/>
<dbReference type="GO" id="GO:0004134">
    <property type="term" value="F:4-alpha-glucanotransferase activity"/>
    <property type="evidence" value="ECO:0007669"/>
    <property type="project" value="UniProtKB-EC"/>
</dbReference>
<keyword evidence="6 10" id="KW-0808">Transferase</keyword>
<keyword evidence="7 10" id="KW-0119">Carbohydrate metabolism</keyword>
<evidence type="ECO:0000259" key="11">
    <source>
        <dbReference type="Pfam" id="PF21226"/>
    </source>
</evidence>
<keyword evidence="13" id="KW-1185">Reference proteome</keyword>
<evidence type="ECO:0000256" key="2">
    <source>
        <dbReference type="ARBA" id="ARBA00005684"/>
    </source>
</evidence>
<comment type="similarity">
    <text evidence="2 10">Belongs to the disproportionating enzyme family.</text>
</comment>
<dbReference type="PANTHER" id="PTHR32438:SF5">
    <property type="entry name" value="4-ALPHA-GLUCANOTRANSFERASE DPE1, CHLOROPLASTIC_AMYLOPLASTIC"/>
    <property type="match status" value="1"/>
</dbReference>
<feature type="domain" description="MalQ N-terminal beta-sandwich" evidence="11">
    <location>
        <begin position="78"/>
        <end position="169"/>
    </location>
</feature>
<dbReference type="RefSeq" id="WP_124871277.1">
    <property type="nucleotide sequence ID" value="NZ_RQZF01000009.1"/>
</dbReference>
<dbReference type="Gene3D" id="3.20.20.80">
    <property type="entry name" value="Glycosidases"/>
    <property type="match status" value="1"/>
</dbReference>
<dbReference type="EMBL" id="RQZF01000009">
    <property type="protein sequence ID" value="RRC94825.1"/>
    <property type="molecule type" value="Genomic_DNA"/>
</dbReference>
<evidence type="ECO:0000313" key="13">
    <source>
        <dbReference type="Proteomes" id="UP000280444"/>
    </source>
</evidence>
<evidence type="ECO:0000256" key="1">
    <source>
        <dbReference type="ARBA" id="ARBA00000439"/>
    </source>
</evidence>
<organism evidence="12 13">
    <name type="scientific">Schaalia canis</name>
    <dbReference type="NCBI Taxonomy" id="100469"/>
    <lineage>
        <taxon>Bacteria</taxon>
        <taxon>Bacillati</taxon>
        <taxon>Actinomycetota</taxon>
        <taxon>Actinomycetes</taxon>
        <taxon>Actinomycetales</taxon>
        <taxon>Actinomycetaceae</taxon>
        <taxon>Schaalia</taxon>
    </lineage>
</organism>
<dbReference type="Pfam" id="PF21226">
    <property type="entry name" value="MalQ_N"/>
    <property type="match status" value="1"/>
</dbReference>
<dbReference type="EC" id="2.4.1.25" evidence="3 10"/>
<dbReference type="SUPFAM" id="SSF51445">
    <property type="entry name" value="(Trans)glycosidases"/>
    <property type="match status" value="1"/>
</dbReference>
<evidence type="ECO:0000256" key="10">
    <source>
        <dbReference type="RuleBase" id="RU361207"/>
    </source>
</evidence>
<keyword evidence="5 10" id="KW-0328">Glycosyltransferase</keyword>
<dbReference type="InterPro" id="IPR017853">
    <property type="entry name" value="GH"/>
</dbReference>
<protein>
    <recommendedName>
        <fullName evidence="4 10">4-alpha-glucanotransferase</fullName>
        <ecNumber evidence="3 10">2.4.1.25</ecNumber>
    </recommendedName>
    <alternativeName>
        <fullName evidence="8 10">Amylomaltase</fullName>
    </alternativeName>
    <alternativeName>
        <fullName evidence="9 10">Disproportionating enzyme</fullName>
    </alternativeName>
</protein>
<evidence type="ECO:0000256" key="7">
    <source>
        <dbReference type="ARBA" id="ARBA00023277"/>
    </source>
</evidence>
<dbReference type="Proteomes" id="UP000280444">
    <property type="component" value="Unassembled WGS sequence"/>
</dbReference>
<dbReference type="GO" id="GO:0005975">
    <property type="term" value="P:carbohydrate metabolic process"/>
    <property type="evidence" value="ECO:0007669"/>
    <property type="project" value="InterPro"/>
</dbReference>
<sequence>MNTNAPAVDDLGLLQHLADRNGVATTFWDWYGNQCNVGSRSLLAVLEALGVPVTADATIKDVHDALTWTEDQFWLQTLPDCTVVREGSSKEIHVHVPHGSWVHVDYSLEEGGKGELHQLDRWVEPRVVNDVLTGRATFEVPAHLPLGWHTLTATVEGGAVYSAPLIVVPNRVSPAVLHQGRHWGVAAQMYSARSASSWGMGDAEDLANLAAVCAQKGADFLLINPVHAAATVAPLENSPYLPVTRRWVNPIYARPEAITEYVHAPESVRRAIEALRESAVAEDAAPIERDRTWAAKSKALELVFALPRSYHRQAAFDAFIAQGGQDLANFALWCALVEKEGGLLLPEEYANADMDAIGAVREALADRVEFWQWCQWVTREQLVKAHEVARSVGMKMGIMADLAVGVHANGSEIWSEPGVFAPGMQVGAPPDMYSQQGQNWSQPPWSPRALARTGYRPLRDMLRAVLSHSGAIRIDHILGLFRLWWIPAGRPASEGTYVYFDHEAMVGVVLLEAQRAGAVVIGEDLGTVEPWVRDYLADRGILGTSVVWFEKEDSGWPLHADQYRWGALSTVNTHDLPPTAGYIAGVQTELRNKLGLLVEDIESVRAADRRELEQMMVRLREYGFLEAQTPTVDEVVVALHRYAAATPSALVGVSLVDVVGDVRPQNLPGTSTEYPNWCVPLCDGNGKEVYIEDLATNARAAAIFEAVDSAVR</sequence>
<dbReference type="Pfam" id="PF02446">
    <property type="entry name" value="Glyco_hydro_77"/>
    <property type="match status" value="1"/>
</dbReference>
<comment type="catalytic activity">
    <reaction evidence="1 10">
        <text>Transfers a segment of a (1-&gt;4)-alpha-D-glucan to a new position in an acceptor, which may be glucose or a (1-&gt;4)-alpha-D-glucan.</text>
        <dbReference type="EC" id="2.4.1.25"/>
    </reaction>
</comment>